<accession>A0A067TNF0</accession>
<proteinExistence type="predicted"/>
<name>A0A067TNF0_GALM3</name>
<protein>
    <submittedName>
        <fullName evidence="2">Uncharacterized protein</fullName>
    </submittedName>
</protein>
<evidence type="ECO:0000313" key="2">
    <source>
        <dbReference type="EMBL" id="KDR84765.1"/>
    </source>
</evidence>
<gene>
    <name evidence="2" type="ORF">GALMADRAFT_233098</name>
</gene>
<evidence type="ECO:0000313" key="3">
    <source>
        <dbReference type="Proteomes" id="UP000027222"/>
    </source>
</evidence>
<dbReference type="OrthoDB" id="3262473at2759"/>
<dbReference type="Proteomes" id="UP000027222">
    <property type="component" value="Unassembled WGS sequence"/>
</dbReference>
<sequence length="211" mass="23503">MLKRQRPSSPPLASPSIPFISDAPGDLIERNSKRRRTLPPVLDGASRGWASAPQVADDEEDDYHSDYEEENDDAFASSCYQDHQNTSEYKSANSILRELHTLHQHRLLFSPSKPHVHATPLNSITYPLNATQHLQPPVPMKGHMSQPGSLHTTSAYNPVSTEKGCQPQLGGTFSEEVNRVTERYESMNRRLGSLFLSRRRDLGSPDGISGT</sequence>
<dbReference type="STRING" id="685588.A0A067TNF0"/>
<reference evidence="3" key="1">
    <citation type="journal article" date="2014" name="Proc. Natl. Acad. Sci. U.S.A.">
        <title>Extensive sampling of basidiomycete genomes demonstrates inadequacy of the white-rot/brown-rot paradigm for wood decay fungi.</title>
        <authorList>
            <person name="Riley R."/>
            <person name="Salamov A.A."/>
            <person name="Brown D.W."/>
            <person name="Nagy L.G."/>
            <person name="Floudas D."/>
            <person name="Held B.W."/>
            <person name="Levasseur A."/>
            <person name="Lombard V."/>
            <person name="Morin E."/>
            <person name="Otillar R."/>
            <person name="Lindquist E.A."/>
            <person name="Sun H."/>
            <person name="LaButti K.M."/>
            <person name="Schmutz J."/>
            <person name="Jabbour D."/>
            <person name="Luo H."/>
            <person name="Baker S.E."/>
            <person name="Pisabarro A.G."/>
            <person name="Walton J.D."/>
            <person name="Blanchette R.A."/>
            <person name="Henrissat B."/>
            <person name="Martin F."/>
            <person name="Cullen D."/>
            <person name="Hibbett D.S."/>
            <person name="Grigoriev I.V."/>
        </authorList>
    </citation>
    <scope>NUCLEOTIDE SEQUENCE [LARGE SCALE GENOMIC DNA]</scope>
    <source>
        <strain evidence="3">CBS 339.88</strain>
    </source>
</reference>
<dbReference type="AlphaFoldDB" id="A0A067TNF0"/>
<dbReference type="EMBL" id="KL142367">
    <property type="protein sequence ID" value="KDR84765.1"/>
    <property type="molecule type" value="Genomic_DNA"/>
</dbReference>
<evidence type="ECO:0000256" key="1">
    <source>
        <dbReference type="SAM" id="MobiDB-lite"/>
    </source>
</evidence>
<feature type="compositionally biased region" description="Acidic residues" evidence="1">
    <location>
        <begin position="56"/>
        <end position="67"/>
    </location>
</feature>
<keyword evidence="3" id="KW-1185">Reference proteome</keyword>
<feature type="region of interest" description="Disordered" evidence="1">
    <location>
        <begin position="1"/>
        <end position="67"/>
    </location>
</feature>
<organism evidence="2 3">
    <name type="scientific">Galerina marginata (strain CBS 339.88)</name>
    <dbReference type="NCBI Taxonomy" id="685588"/>
    <lineage>
        <taxon>Eukaryota</taxon>
        <taxon>Fungi</taxon>
        <taxon>Dikarya</taxon>
        <taxon>Basidiomycota</taxon>
        <taxon>Agaricomycotina</taxon>
        <taxon>Agaricomycetes</taxon>
        <taxon>Agaricomycetidae</taxon>
        <taxon>Agaricales</taxon>
        <taxon>Agaricineae</taxon>
        <taxon>Strophariaceae</taxon>
        <taxon>Galerina</taxon>
    </lineage>
</organism>
<dbReference type="HOGENOM" id="CLU_111214_0_0_1"/>